<sequence length="371" mass="42691">MAITSYEKDGKTYYRVYIQERSSKDCTVRVQRSKAGIESLAQARREEKKLTKRVFELVASIEAKGITWKELAHRWEMSARNGLAGKKYTRPVIIHHVNTLYIHTDTWLDKRIKDLGRADGRYVINNLISENYSLSRIKAIKGSINKIWTWGVEEGLITDVVKSPVHGLVIESEKNKYKPILTLEEVRKLLYEAEIRKHPWRHIWAVALLTGMRSGELYALTWEDVDFDNNIIRITKSYSSRIKGVKSTKNSEWRNAHISEDLKEVLLKIRKLDPNSENVLPRAAGWRCGNAGKVIRDFLHRIGIEKHITFHTLRACFATHVLASGAEPTQVMKMGGWSDFKTFQIYVRMAGVDVKGVTDDFRVTPKKGIKN</sequence>
<proteinExistence type="predicted"/>
<reference evidence="4" key="1">
    <citation type="journal article" date="2019" name="Int. J. Syst. Evol. Microbiol.">
        <title>Halobacteriovorax valvorus sp. nov., a novel prokaryotic predator isolated from coastal seawater of China.</title>
        <authorList>
            <person name="Chen M.-X."/>
        </authorList>
    </citation>
    <scope>NUCLEOTIDE SEQUENCE [LARGE SCALE GENOMIC DNA]</scope>
    <source>
        <strain evidence="4">BL9</strain>
    </source>
</reference>
<name>A0ABY0IH52_9BACT</name>
<dbReference type="SUPFAM" id="SSF56349">
    <property type="entry name" value="DNA breaking-rejoining enzymes"/>
    <property type="match status" value="1"/>
</dbReference>
<protein>
    <submittedName>
        <fullName evidence="3">Site-specific integrase</fullName>
    </submittedName>
</protein>
<evidence type="ECO:0000259" key="2">
    <source>
        <dbReference type="PROSITE" id="PS51898"/>
    </source>
</evidence>
<evidence type="ECO:0000313" key="4">
    <source>
        <dbReference type="Proteomes" id="UP000443582"/>
    </source>
</evidence>
<dbReference type="InterPro" id="IPR050090">
    <property type="entry name" value="Tyrosine_recombinase_XerCD"/>
</dbReference>
<dbReference type="EMBL" id="QDKL01000003">
    <property type="protein sequence ID" value="RZF21166.1"/>
    <property type="molecule type" value="Genomic_DNA"/>
</dbReference>
<dbReference type="PANTHER" id="PTHR30349">
    <property type="entry name" value="PHAGE INTEGRASE-RELATED"/>
    <property type="match status" value="1"/>
</dbReference>
<dbReference type="RefSeq" id="WP_115363710.1">
    <property type="nucleotide sequence ID" value="NZ_QDKL01000003.1"/>
</dbReference>
<comment type="caution">
    <text evidence="3">The sequence shown here is derived from an EMBL/GenBank/DDBJ whole genome shotgun (WGS) entry which is preliminary data.</text>
</comment>
<dbReference type="InterPro" id="IPR011010">
    <property type="entry name" value="DNA_brk_join_enz"/>
</dbReference>
<dbReference type="InterPro" id="IPR013762">
    <property type="entry name" value="Integrase-like_cat_sf"/>
</dbReference>
<accession>A0ABY0IH52</accession>
<keyword evidence="4" id="KW-1185">Reference proteome</keyword>
<dbReference type="Pfam" id="PF00589">
    <property type="entry name" value="Phage_integrase"/>
    <property type="match status" value="1"/>
</dbReference>
<dbReference type="CDD" id="cd01189">
    <property type="entry name" value="INT_ICEBs1_C_like"/>
    <property type="match status" value="1"/>
</dbReference>
<dbReference type="Gene3D" id="1.10.443.10">
    <property type="entry name" value="Intergrase catalytic core"/>
    <property type="match status" value="1"/>
</dbReference>
<dbReference type="InterPro" id="IPR002104">
    <property type="entry name" value="Integrase_catalytic"/>
</dbReference>
<dbReference type="PROSITE" id="PS51898">
    <property type="entry name" value="TYR_RECOMBINASE"/>
    <property type="match status" value="1"/>
</dbReference>
<feature type="domain" description="Tyr recombinase" evidence="2">
    <location>
        <begin position="176"/>
        <end position="359"/>
    </location>
</feature>
<dbReference type="Proteomes" id="UP000443582">
    <property type="component" value="Unassembled WGS sequence"/>
</dbReference>
<dbReference type="PANTHER" id="PTHR30349:SF64">
    <property type="entry name" value="PROPHAGE INTEGRASE INTD-RELATED"/>
    <property type="match status" value="1"/>
</dbReference>
<keyword evidence="1" id="KW-0233">DNA recombination</keyword>
<evidence type="ECO:0000313" key="3">
    <source>
        <dbReference type="EMBL" id="RZF21166.1"/>
    </source>
</evidence>
<organism evidence="3 4">
    <name type="scientific">Halobacteriovorax vibrionivorans</name>
    <dbReference type="NCBI Taxonomy" id="2152716"/>
    <lineage>
        <taxon>Bacteria</taxon>
        <taxon>Pseudomonadati</taxon>
        <taxon>Bdellovibrionota</taxon>
        <taxon>Bacteriovoracia</taxon>
        <taxon>Bacteriovoracales</taxon>
        <taxon>Halobacteriovoraceae</taxon>
        <taxon>Halobacteriovorax</taxon>
    </lineage>
</organism>
<gene>
    <name evidence="3" type="ORF">DAY19_14405</name>
</gene>
<evidence type="ECO:0000256" key="1">
    <source>
        <dbReference type="ARBA" id="ARBA00023172"/>
    </source>
</evidence>